<dbReference type="EMBL" id="JBHRTP010000071">
    <property type="protein sequence ID" value="MFC3110159.1"/>
    <property type="molecule type" value="Genomic_DNA"/>
</dbReference>
<evidence type="ECO:0000313" key="2">
    <source>
        <dbReference type="Proteomes" id="UP001595530"/>
    </source>
</evidence>
<reference evidence="2" key="1">
    <citation type="journal article" date="2019" name="Int. J. Syst. Evol. Microbiol.">
        <title>The Global Catalogue of Microorganisms (GCM) 10K type strain sequencing project: providing services to taxonomists for standard genome sequencing and annotation.</title>
        <authorList>
            <consortium name="The Broad Institute Genomics Platform"/>
            <consortium name="The Broad Institute Genome Sequencing Center for Infectious Disease"/>
            <person name="Wu L."/>
            <person name="Ma J."/>
        </authorList>
    </citation>
    <scope>NUCLEOTIDE SEQUENCE [LARGE SCALE GENOMIC DNA]</scope>
    <source>
        <strain evidence="2">KCTC 42986</strain>
    </source>
</reference>
<protein>
    <submittedName>
        <fullName evidence="1">Uncharacterized protein</fullName>
    </submittedName>
</protein>
<proteinExistence type="predicted"/>
<dbReference type="Proteomes" id="UP001595530">
    <property type="component" value="Unassembled WGS sequence"/>
</dbReference>
<keyword evidence="2" id="KW-1185">Reference proteome</keyword>
<name>A0ABV7F7K1_9BURK</name>
<gene>
    <name evidence="1" type="ORF">ACFOFO_19705</name>
</gene>
<evidence type="ECO:0000313" key="1">
    <source>
        <dbReference type="EMBL" id="MFC3110159.1"/>
    </source>
</evidence>
<dbReference type="RefSeq" id="WP_390332515.1">
    <property type="nucleotide sequence ID" value="NZ_JBHRTP010000071.1"/>
</dbReference>
<organism evidence="1 2">
    <name type="scientific">Undibacterium arcticum</name>
    <dbReference type="NCBI Taxonomy" id="1762892"/>
    <lineage>
        <taxon>Bacteria</taxon>
        <taxon>Pseudomonadati</taxon>
        <taxon>Pseudomonadota</taxon>
        <taxon>Betaproteobacteria</taxon>
        <taxon>Burkholderiales</taxon>
        <taxon>Oxalobacteraceae</taxon>
        <taxon>Undibacterium</taxon>
    </lineage>
</organism>
<sequence length="100" mass="10991">MMYRLAANGLVRHIGDGQFETTELGESFFQPELNPVFSQAIVPPGWEIGQVAGGEPFDFTDKPEFVHTAWSISSGAATPSSIAPIDYKILLKFKELTAKF</sequence>
<accession>A0ABV7F7K1</accession>
<comment type="caution">
    <text evidence="1">The sequence shown here is derived from an EMBL/GenBank/DDBJ whole genome shotgun (WGS) entry which is preliminary data.</text>
</comment>